<organism evidence="4 5">
    <name type="scientific">Mycoplasmopsis canis</name>
    <dbReference type="NCBI Taxonomy" id="29555"/>
    <lineage>
        <taxon>Bacteria</taxon>
        <taxon>Bacillati</taxon>
        <taxon>Mycoplasmatota</taxon>
        <taxon>Mycoplasmoidales</taxon>
        <taxon>Metamycoplasmataceae</taxon>
        <taxon>Mycoplasmopsis</taxon>
    </lineage>
</organism>
<dbReference type="EMBL" id="LR215010">
    <property type="protein sequence ID" value="VEU69107.1"/>
    <property type="molecule type" value="Genomic_DNA"/>
</dbReference>
<dbReference type="SUPFAM" id="SSF53383">
    <property type="entry name" value="PLP-dependent transferases"/>
    <property type="match status" value="1"/>
</dbReference>
<dbReference type="InterPro" id="IPR015424">
    <property type="entry name" value="PyrdxlP-dep_Trfase"/>
</dbReference>
<dbReference type="Proteomes" id="UP000290495">
    <property type="component" value="Chromosome"/>
</dbReference>
<dbReference type="InterPro" id="IPR000192">
    <property type="entry name" value="Aminotrans_V_dom"/>
</dbReference>
<dbReference type="Pfam" id="PF00266">
    <property type="entry name" value="Aminotran_5"/>
    <property type="match status" value="1"/>
</dbReference>
<keyword evidence="2" id="KW-0663">Pyridoxal phosphate</keyword>
<evidence type="ECO:0000256" key="1">
    <source>
        <dbReference type="ARBA" id="ARBA00001933"/>
    </source>
</evidence>
<dbReference type="RefSeq" id="WP_004795331.1">
    <property type="nucleotide sequence ID" value="NZ_LR215010.1"/>
</dbReference>
<evidence type="ECO:0000313" key="5">
    <source>
        <dbReference type="Proteomes" id="UP000290495"/>
    </source>
</evidence>
<feature type="domain" description="Aminotransferase class V" evidence="3">
    <location>
        <begin position="16"/>
        <end position="372"/>
    </location>
</feature>
<evidence type="ECO:0000313" key="4">
    <source>
        <dbReference type="EMBL" id="VEU69107.1"/>
    </source>
</evidence>
<dbReference type="GO" id="GO:0031071">
    <property type="term" value="F:cysteine desulfurase activity"/>
    <property type="evidence" value="ECO:0007669"/>
    <property type="project" value="UniProtKB-EC"/>
</dbReference>
<dbReference type="InterPro" id="IPR015421">
    <property type="entry name" value="PyrdxlP-dep_Trfase_major"/>
</dbReference>
<reference evidence="4 5" key="1">
    <citation type="submission" date="2019-01" db="EMBL/GenBank/DDBJ databases">
        <authorList>
            <consortium name="Pathogen Informatics"/>
        </authorList>
    </citation>
    <scope>NUCLEOTIDE SEQUENCE [LARGE SCALE GENOMIC DNA]</scope>
    <source>
        <strain evidence="4 5">NCTC10146</strain>
    </source>
</reference>
<comment type="cofactor">
    <cofactor evidence="1">
        <name>pyridoxal 5'-phosphate</name>
        <dbReference type="ChEBI" id="CHEBI:597326"/>
    </cofactor>
</comment>
<dbReference type="EC" id="2.8.1.7" evidence="4"/>
<evidence type="ECO:0000256" key="2">
    <source>
        <dbReference type="ARBA" id="ARBA00022898"/>
    </source>
</evidence>
<dbReference type="InterPro" id="IPR015422">
    <property type="entry name" value="PyrdxlP-dep_Trfase_small"/>
</dbReference>
<dbReference type="PANTHER" id="PTHR43586">
    <property type="entry name" value="CYSTEINE DESULFURASE"/>
    <property type="match status" value="1"/>
</dbReference>
<dbReference type="AlphaFoldDB" id="A0A449ARK8"/>
<proteinExistence type="predicted"/>
<name>A0A449ARK8_9BACT</name>
<dbReference type="Gene3D" id="3.90.1150.10">
    <property type="entry name" value="Aspartate Aminotransferase, domain 1"/>
    <property type="match status" value="1"/>
</dbReference>
<gene>
    <name evidence="4" type="primary">csd</name>
    <name evidence="4" type="ORF">NCTC10146_00590</name>
</gene>
<sequence>MNNKIREQFPILNEITYFDSAALVLKPKIAVDAISEFYTSKSISTRTADTPIGSLINSKIDSVRSKIASLLDADANEVIFTSGTTESINLFVKMFGKLLKENDVILLNSYNHSSNIIPWIEIAKETKAIVKMSENLVSDIRTLNNIKIVSLSQETNNFAQDFNLNEIYQEASKKGIYVFNDAAQAISHHKVSLTNSHGIAFSTNKFYGPTGLGALVIQKDLLKKLSPAKFGGGTVNEINKNLAWTAKTNIRAFEPGTPDLAGIYMFDKSLDFFNSIGYDKTQQILRDLSYYLHEKLSKLKNVEVFSRPGDFICLLNVKGIHPQDVATYLGSKNIYTISGIFCAQYLRNLHSEHSYLRISLGIYNNYQDIDKLVEELENGGDFYAF</sequence>
<keyword evidence="4" id="KW-0808">Transferase</keyword>
<evidence type="ECO:0000259" key="3">
    <source>
        <dbReference type="Pfam" id="PF00266"/>
    </source>
</evidence>
<dbReference type="PANTHER" id="PTHR43586:SF8">
    <property type="entry name" value="CYSTEINE DESULFURASE 1, CHLOROPLASTIC"/>
    <property type="match status" value="1"/>
</dbReference>
<accession>A0A449ARK8</accession>
<protein>
    <submittedName>
        <fullName evidence="4">Probable cysteine desulfurase</fullName>
        <ecNumber evidence="4">2.8.1.7</ecNumber>
    </submittedName>
</protein>
<dbReference type="Gene3D" id="3.40.640.10">
    <property type="entry name" value="Type I PLP-dependent aspartate aminotransferase-like (Major domain)"/>
    <property type="match status" value="1"/>
</dbReference>